<accession>A0ACB8Y5L0</accession>
<reference evidence="2" key="1">
    <citation type="journal article" date="2022" name="Mol. Ecol. Resour.">
        <title>The genomes of chicory, endive, great burdock and yacon provide insights into Asteraceae palaeo-polyploidization history and plant inulin production.</title>
        <authorList>
            <person name="Fan W."/>
            <person name="Wang S."/>
            <person name="Wang H."/>
            <person name="Wang A."/>
            <person name="Jiang F."/>
            <person name="Liu H."/>
            <person name="Zhao H."/>
            <person name="Xu D."/>
            <person name="Zhang Y."/>
        </authorList>
    </citation>
    <scope>NUCLEOTIDE SEQUENCE [LARGE SCALE GENOMIC DNA]</scope>
    <source>
        <strain evidence="2">cv. Niubang</strain>
    </source>
</reference>
<evidence type="ECO:0000313" key="2">
    <source>
        <dbReference type="Proteomes" id="UP001055879"/>
    </source>
</evidence>
<dbReference type="Proteomes" id="UP001055879">
    <property type="component" value="Linkage Group LG13"/>
</dbReference>
<evidence type="ECO:0000313" key="1">
    <source>
        <dbReference type="EMBL" id="KAI3680622.1"/>
    </source>
</evidence>
<protein>
    <submittedName>
        <fullName evidence="1">Uncharacterized protein</fullName>
    </submittedName>
</protein>
<organism evidence="1 2">
    <name type="scientific">Arctium lappa</name>
    <name type="common">Greater burdock</name>
    <name type="synonym">Lappa major</name>
    <dbReference type="NCBI Taxonomy" id="4217"/>
    <lineage>
        <taxon>Eukaryota</taxon>
        <taxon>Viridiplantae</taxon>
        <taxon>Streptophyta</taxon>
        <taxon>Embryophyta</taxon>
        <taxon>Tracheophyta</taxon>
        <taxon>Spermatophyta</taxon>
        <taxon>Magnoliopsida</taxon>
        <taxon>eudicotyledons</taxon>
        <taxon>Gunneridae</taxon>
        <taxon>Pentapetalae</taxon>
        <taxon>asterids</taxon>
        <taxon>campanulids</taxon>
        <taxon>Asterales</taxon>
        <taxon>Asteraceae</taxon>
        <taxon>Carduoideae</taxon>
        <taxon>Cardueae</taxon>
        <taxon>Arctiinae</taxon>
        <taxon>Arctium</taxon>
    </lineage>
</organism>
<comment type="caution">
    <text evidence="1">The sequence shown here is derived from an EMBL/GenBank/DDBJ whole genome shotgun (WGS) entry which is preliminary data.</text>
</comment>
<name>A0ACB8Y5L0_ARCLA</name>
<gene>
    <name evidence="1" type="ORF">L6452_35395</name>
</gene>
<reference evidence="1 2" key="2">
    <citation type="journal article" date="2022" name="Mol. Ecol. Resour.">
        <title>The genomes of chicory, endive, great burdock and yacon provide insights into Asteraceae paleo-polyploidization history and plant inulin production.</title>
        <authorList>
            <person name="Fan W."/>
            <person name="Wang S."/>
            <person name="Wang H."/>
            <person name="Wang A."/>
            <person name="Jiang F."/>
            <person name="Liu H."/>
            <person name="Zhao H."/>
            <person name="Xu D."/>
            <person name="Zhang Y."/>
        </authorList>
    </citation>
    <scope>NUCLEOTIDE SEQUENCE [LARGE SCALE GENOMIC DNA]</scope>
    <source>
        <strain evidence="2">cv. Niubang</strain>
    </source>
</reference>
<keyword evidence="2" id="KW-1185">Reference proteome</keyword>
<dbReference type="EMBL" id="CM042059">
    <property type="protein sequence ID" value="KAI3680622.1"/>
    <property type="molecule type" value="Genomic_DNA"/>
</dbReference>
<proteinExistence type="predicted"/>
<sequence length="200" mass="21905">MTKVYPKPITPFAALLPKSSAAGKVFTVWKKSLLFNCDGFTVFDSNGNLVFRVDNYVAGGNGAIVLMDASGHPLLTIRRKRLSLSGNWQVYDGETTINPRFSITKHVSVFNTKSLAYVSKVGSRIPMYEIDGSYAQRCCVVYDDTGRCVTDIKSKEAKGGTVALGVDVFRLVVQPLIDPAVAMALVIVLDQMFDSSRRVL</sequence>